<keyword evidence="8" id="KW-1185">Reference proteome</keyword>
<dbReference type="GO" id="GO:0000271">
    <property type="term" value="P:polysaccharide biosynthetic process"/>
    <property type="evidence" value="ECO:0007669"/>
    <property type="project" value="InterPro"/>
</dbReference>
<evidence type="ECO:0000256" key="1">
    <source>
        <dbReference type="ARBA" id="ARBA00004141"/>
    </source>
</evidence>
<reference evidence="7" key="2">
    <citation type="submission" date="2022-09" db="EMBL/GenBank/DDBJ databases">
        <authorList>
            <person name="Sun Q."/>
            <person name="Ohkuma M."/>
        </authorList>
    </citation>
    <scope>NUCLEOTIDE SEQUENCE</scope>
    <source>
        <strain evidence="7">JCM 13583</strain>
    </source>
</reference>
<comment type="caution">
    <text evidence="7">The sequence shown here is derived from an EMBL/GenBank/DDBJ whole genome shotgun (WGS) entry which is preliminary data.</text>
</comment>
<proteinExistence type="predicted"/>
<dbReference type="EMBL" id="BMNY01000001">
    <property type="protein sequence ID" value="GGM74810.1"/>
    <property type="molecule type" value="Genomic_DNA"/>
</dbReference>
<evidence type="ECO:0000256" key="2">
    <source>
        <dbReference type="ARBA" id="ARBA00022692"/>
    </source>
</evidence>
<accession>A0AA37BS37</accession>
<evidence type="ECO:0000313" key="8">
    <source>
        <dbReference type="Proteomes" id="UP000632195"/>
    </source>
</evidence>
<keyword evidence="2 5" id="KW-0812">Transmembrane</keyword>
<dbReference type="Pfam" id="PF04138">
    <property type="entry name" value="GtrA_DPMS_TM"/>
    <property type="match status" value="1"/>
</dbReference>
<feature type="transmembrane region" description="Helical" evidence="5">
    <location>
        <begin position="97"/>
        <end position="116"/>
    </location>
</feature>
<feature type="domain" description="GtrA/DPMS transmembrane" evidence="6">
    <location>
        <begin position="23"/>
        <end position="145"/>
    </location>
</feature>
<protein>
    <recommendedName>
        <fullName evidence="6">GtrA/DPMS transmembrane domain-containing protein</fullName>
    </recommendedName>
</protein>
<dbReference type="RefSeq" id="WP_188680983.1">
    <property type="nucleotide sequence ID" value="NZ_BMNY01000001.1"/>
</dbReference>
<sequence>MPGAGVRDRILDLVRRNVVRAGKYSLSGFIGFLVIEGITGSLVAELGTGMLVPIDVLAYFTGIATEFLINEHWTTLHSGLHTGRLRGKLVRMMKFEALNVLGNSVSIGTQLALFRFFHLDPLIGNFIGSFFSFPVNYYFQMRVVWGIDVTRE</sequence>
<feature type="transmembrane region" description="Helical" evidence="5">
    <location>
        <begin position="122"/>
        <end position="139"/>
    </location>
</feature>
<evidence type="ECO:0000259" key="6">
    <source>
        <dbReference type="Pfam" id="PF04138"/>
    </source>
</evidence>
<feature type="transmembrane region" description="Helical" evidence="5">
    <location>
        <begin position="56"/>
        <end position="76"/>
    </location>
</feature>
<dbReference type="AlphaFoldDB" id="A0AA37BS37"/>
<evidence type="ECO:0000313" key="7">
    <source>
        <dbReference type="EMBL" id="GGM74810.1"/>
    </source>
</evidence>
<organism evidence="7 8">
    <name type="scientific">Thermogymnomonas acidicola</name>
    <dbReference type="NCBI Taxonomy" id="399579"/>
    <lineage>
        <taxon>Archaea</taxon>
        <taxon>Methanobacteriati</taxon>
        <taxon>Thermoplasmatota</taxon>
        <taxon>Thermoplasmata</taxon>
        <taxon>Thermoplasmatales</taxon>
        <taxon>Thermogymnomonas</taxon>
    </lineage>
</organism>
<dbReference type="Proteomes" id="UP000632195">
    <property type="component" value="Unassembled WGS sequence"/>
</dbReference>
<evidence type="ECO:0000256" key="3">
    <source>
        <dbReference type="ARBA" id="ARBA00022989"/>
    </source>
</evidence>
<feature type="transmembrane region" description="Helical" evidence="5">
    <location>
        <begin position="21"/>
        <end position="44"/>
    </location>
</feature>
<keyword evidence="4 5" id="KW-0472">Membrane</keyword>
<reference evidence="7" key="1">
    <citation type="journal article" date="2014" name="Int. J. Syst. Evol. Microbiol.">
        <title>Complete genome sequence of Corynebacterium casei LMG S-19264T (=DSM 44701T), isolated from a smear-ripened cheese.</title>
        <authorList>
            <consortium name="US DOE Joint Genome Institute (JGI-PGF)"/>
            <person name="Walter F."/>
            <person name="Albersmeier A."/>
            <person name="Kalinowski J."/>
            <person name="Ruckert C."/>
        </authorList>
    </citation>
    <scope>NUCLEOTIDE SEQUENCE</scope>
    <source>
        <strain evidence="7">JCM 13583</strain>
    </source>
</reference>
<evidence type="ECO:0000256" key="5">
    <source>
        <dbReference type="SAM" id="Phobius"/>
    </source>
</evidence>
<dbReference type="InterPro" id="IPR007267">
    <property type="entry name" value="GtrA_DPMS_TM"/>
</dbReference>
<keyword evidence="3 5" id="KW-1133">Transmembrane helix</keyword>
<dbReference type="GO" id="GO:0016020">
    <property type="term" value="C:membrane"/>
    <property type="evidence" value="ECO:0007669"/>
    <property type="project" value="UniProtKB-SubCell"/>
</dbReference>
<evidence type="ECO:0000256" key="4">
    <source>
        <dbReference type="ARBA" id="ARBA00023136"/>
    </source>
</evidence>
<gene>
    <name evidence="7" type="ORF">GCM10007108_11020</name>
</gene>
<comment type="subcellular location">
    <subcellularLocation>
        <location evidence="1">Membrane</location>
        <topology evidence="1">Multi-pass membrane protein</topology>
    </subcellularLocation>
</comment>
<name>A0AA37BS37_9ARCH</name>